<comment type="cofactor">
    <cofactor evidence="1 6">
        <name>FAD</name>
        <dbReference type="ChEBI" id="CHEBI:57692"/>
    </cofactor>
</comment>
<evidence type="ECO:0000256" key="3">
    <source>
        <dbReference type="ARBA" id="ARBA00022630"/>
    </source>
</evidence>
<dbReference type="GO" id="GO:0004368">
    <property type="term" value="F:glycerol-3-phosphate dehydrogenase (quinone) activity"/>
    <property type="evidence" value="ECO:0007669"/>
    <property type="project" value="UniProtKB-EC"/>
</dbReference>
<dbReference type="GO" id="GO:0009331">
    <property type="term" value="C:glycerol-3-phosphate dehydrogenase (FAD) complex"/>
    <property type="evidence" value="ECO:0007669"/>
    <property type="project" value="UniProtKB-UniRule"/>
</dbReference>
<dbReference type="NCBIfam" id="NF008899">
    <property type="entry name" value="PRK12266.1"/>
    <property type="match status" value="1"/>
</dbReference>
<dbReference type="InterPro" id="IPR031656">
    <property type="entry name" value="DAO_C"/>
</dbReference>
<evidence type="ECO:0000256" key="5">
    <source>
        <dbReference type="ARBA" id="ARBA00023002"/>
    </source>
</evidence>
<dbReference type="SUPFAM" id="SSF51905">
    <property type="entry name" value="FAD/NAD(P)-binding domain"/>
    <property type="match status" value="1"/>
</dbReference>
<dbReference type="EC" id="1.1.5.3" evidence="6"/>
<protein>
    <recommendedName>
        <fullName evidence="6">Glycerol-3-phosphate dehydrogenase</fullName>
        <ecNumber evidence="6">1.1.5.3</ecNumber>
    </recommendedName>
</protein>
<dbReference type="Proteomes" id="UP000054869">
    <property type="component" value="Unassembled WGS sequence"/>
</dbReference>
<dbReference type="InterPro" id="IPR038299">
    <property type="entry name" value="DAO_C_sf"/>
</dbReference>
<dbReference type="eggNOG" id="COG0578">
    <property type="taxonomic scope" value="Bacteria"/>
</dbReference>
<dbReference type="Gene3D" id="1.10.8.870">
    <property type="entry name" value="Alpha-glycerophosphate oxidase, cap domain"/>
    <property type="match status" value="1"/>
</dbReference>
<name>A0A0W0VRI4_9GAMM</name>
<keyword evidence="4" id="KW-0274">FAD</keyword>
<evidence type="ECO:0000256" key="6">
    <source>
        <dbReference type="RuleBase" id="RU361217"/>
    </source>
</evidence>
<comment type="similarity">
    <text evidence="2 6">Belongs to the FAD-dependent glycerol-3-phosphate dehydrogenase family.</text>
</comment>
<dbReference type="Gene3D" id="6.10.250.1890">
    <property type="match status" value="1"/>
</dbReference>
<dbReference type="PROSITE" id="PS00977">
    <property type="entry name" value="FAD_G3PDH_1"/>
    <property type="match status" value="1"/>
</dbReference>
<dbReference type="PANTHER" id="PTHR11985:SF15">
    <property type="entry name" value="GLYCEROL-3-PHOSPHATE DEHYDROGENASE, MITOCHONDRIAL"/>
    <property type="match status" value="1"/>
</dbReference>
<dbReference type="InterPro" id="IPR036188">
    <property type="entry name" value="FAD/NAD-bd_sf"/>
</dbReference>
<dbReference type="NCBIfam" id="NF009906">
    <property type="entry name" value="PRK13369.1"/>
    <property type="match status" value="1"/>
</dbReference>
<dbReference type="OrthoDB" id="9766796at2"/>
<comment type="catalytic activity">
    <reaction evidence="6">
        <text>a quinone + sn-glycerol 3-phosphate = dihydroxyacetone phosphate + a quinol</text>
        <dbReference type="Rhea" id="RHEA:18977"/>
        <dbReference type="ChEBI" id="CHEBI:24646"/>
        <dbReference type="ChEBI" id="CHEBI:57597"/>
        <dbReference type="ChEBI" id="CHEBI:57642"/>
        <dbReference type="ChEBI" id="CHEBI:132124"/>
        <dbReference type="EC" id="1.1.5.3"/>
    </reaction>
</comment>
<organism evidence="9 10">
    <name type="scientific">Legionella lansingensis</name>
    <dbReference type="NCBI Taxonomy" id="45067"/>
    <lineage>
        <taxon>Bacteria</taxon>
        <taxon>Pseudomonadati</taxon>
        <taxon>Pseudomonadota</taxon>
        <taxon>Gammaproteobacteria</taxon>
        <taxon>Legionellales</taxon>
        <taxon>Legionellaceae</taxon>
        <taxon>Legionella</taxon>
    </lineage>
</organism>
<dbReference type="EMBL" id="LNYI01000021">
    <property type="protein sequence ID" value="KTD22811.1"/>
    <property type="molecule type" value="Genomic_DNA"/>
</dbReference>
<dbReference type="PANTHER" id="PTHR11985">
    <property type="entry name" value="GLYCEROL-3-PHOSPHATE DEHYDROGENASE"/>
    <property type="match status" value="1"/>
</dbReference>
<dbReference type="PROSITE" id="PS00978">
    <property type="entry name" value="FAD_G3PDH_2"/>
    <property type="match status" value="1"/>
</dbReference>
<accession>A0A0W0VRI4</accession>
<dbReference type="InterPro" id="IPR006076">
    <property type="entry name" value="FAD-dep_OxRdtase"/>
</dbReference>
<reference evidence="9 10" key="1">
    <citation type="submission" date="2015-11" db="EMBL/GenBank/DDBJ databases">
        <title>Genomic analysis of 38 Legionella species identifies large and diverse effector repertoires.</title>
        <authorList>
            <person name="Burstein D."/>
            <person name="Amaro F."/>
            <person name="Zusman T."/>
            <person name="Lifshitz Z."/>
            <person name="Cohen O."/>
            <person name="Gilbert J.A."/>
            <person name="Pupko T."/>
            <person name="Shuman H.A."/>
            <person name="Segal G."/>
        </authorList>
    </citation>
    <scope>NUCLEOTIDE SEQUENCE [LARGE SCALE GENOMIC DNA]</scope>
    <source>
        <strain evidence="9 10">ATCC 49751</strain>
    </source>
</reference>
<feature type="domain" description="FAD dependent oxidoreductase" evidence="7">
    <location>
        <begin position="6"/>
        <end position="327"/>
    </location>
</feature>
<evidence type="ECO:0000259" key="7">
    <source>
        <dbReference type="Pfam" id="PF01266"/>
    </source>
</evidence>
<keyword evidence="5 6" id="KW-0560">Oxidoreductase</keyword>
<dbReference type="PATRIC" id="fig|45067.4.peg.1100"/>
<dbReference type="RefSeq" id="WP_028374047.1">
    <property type="nucleotide sequence ID" value="NZ_CAAAJD010000022.1"/>
</dbReference>
<dbReference type="Pfam" id="PF01266">
    <property type="entry name" value="DAO"/>
    <property type="match status" value="1"/>
</dbReference>
<gene>
    <name evidence="9" type="primary">glpD</name>
    <name evidence="9" type="ORF">Llan_1052</name>
</gene>
<evidence type="ECO:0000313" key="10">
    <source>
        <dbReference type="Proteomes" id="UP000054869"/>
    </source>
</evidence>
<dbReference type="AlphaFoldDB" id="A0A0W0VRI4"/>
<comment type="caution">
    <text evidence="9">The sequence shown here is derived from an EMBL/GenBank/DDBJ whole genome shotgun (WGS) entry which is preliminary data.</text>
</comment>
<dbReference type="Gene3D" id="3.30.9.10">
    <property type="entry name" value="D-Amino Acid Oxidase, subunit A, domain 2"/>
    <property type="match status" value="1"/>
</dbReference>
<evidence type="ECO:0000256" key="4">
    <source>
        <dbReference type="ARBA" id="ARBA00022827"/>
    </source>
</evidence>
<keyword evidence="10" id="KW-1185">Reference proteome</keyword>
<evidence type="ECO:0000313" key="9">
    <source>
        <dbReference type="EMBL" id="KTD22811.1"/>
    </source>
</evidence>
<feature type="domain" description="Alpha-glycerophosphate oxidase C-terminal" evidence="8">
    <location>
        <begin position="379"/>
        <end position="474"/>
    </location>
</feature>
<evidence type="ECO:0000256" key="2">
    <source>
        <dbReference type="ARBA" id="ARBA00007330"/>
    </source>
</evidence>
<dbReference type="PRINTS" id="PR01001">
    <property type="entry name" value="FADG3PDH"/>
</dbReference>
<evidence type="ECO:0000259" key="8">
    <source>
        <dbReference type="Pfam" id="PF16901"/>
    </source>
</evidence>
<keyword evidence="3 6" id="KW-0285">Flavoprotein</keyword>
<dbReference type="GO" id="GO:0046168">
    <property type="term" value="P:glycerol-3-phosphate catabolic process"/>
    <property type="evidence" value="ECO:0007669"/>
    <property type="project" value="TreeGrafter"/>
</dbReference>
<sequence>MEQVFDVAVIGGGINGCGTAADAALRGLSVILLEKDDLASKTSSSSSKLIHGGLRYLEHYDFRLVKKALDERQNLLRLAPHLVHPIPFVLPYQENMRPAWLLRTGLFLYDNLSRKNKLPRSKFILRKKSSTYFSPLQEQLRKGFLFYDCTTDDSRLTITNALQAKDHGAIICNYTKITTANVVNGIWHLDITNQEGRKGCVKAKAVINASGPWVEPMNRLLNIPDKFKMSLVKGSHLVVHKLYEGKHAYLLQHKDQRIVFIVPYQGYTMIGTTDVAFNGSLDEVHISAEEVDYLRNLVNSYLRCEIQKEDIIYTWSGVRPLIAADGELKTLSRDYSYSYNASPAPSVTIYGGKITTYRQLASEVVDELKTVFPYLKESQSNDIVLPGSELNGMSYKDYLIYAREKYHWLTNEIKEHYLASYGTRTELLLADCSQMSHLGQDFSNGLYQIEVDYLCREEWAQNCEDILWRRTKKGLNFGSENIEILTDYLSSKSLLINSLKIEQ</sequence>
<dbReference type="Pfam" id="PF16901">
    <property type="entry name" value="DAO_C"/>
    <property type="match status" value="1"/>
</dbReference>
<proteinExistence type="inferred from homology"/>
<dbReference type="Gene3D" id="3.50.50.60">
    <property type="entry name" value="FAD/NAD(P)-binding domain"/>
    <property type="match status" value="1"/>
</dbReference>
<dbReference type="InterPro" id="IPR000447">
    <property type="entry name" value="G3P_DH_FAD-dep"/>
</dbReference>
<evidence type="ECO:0000256" key="1">
    <source>
        <dbReference type="ARBA" id="ARBA00001974"/>
    </source>
</evidence>
<dbReference type="STRING" id="45067.Llan_1052"/>